<keyword evidence="3 8" id="KW-0812">Transmembrane</keyword>
<dbReference type="EMBL" id="LUKE01000003">
    <property type="protein sequence ID" value="KYG63714.1"/>
    <property type="molecule type" value="Genomic_DNA"/>
</dbReference>
<evidence type="ECO:0000256" key="8">
    <source>
        <dbReference type="PROSITE-ProRule" id="PRU01193"/>
    </source>
</evidence>
<dbReference type="PANTHER" id="PTHR43099:SF5">
    <property type="entry name" value="HLYC_CORC FAMILY TRANSPORTER"/>
    <property type="match status" value="1"/>
</dbReference>
<keyword evidence="2" id="KW-1003">Cell membrane</keyword>
<dbReference type="PANTHER" id="PTHR43099">
    <property type="entry name" value="UPF0053 PROTEIN YRKA"/>
    <property type="match status" value="1"/>
</dbReference>
<gene>
    <name evidence="11" type="ORF">AZI86_12860</name>
</gene>
<accession>A0A150WJ54</accession>
<evidence type="ECO:0000256" key="7">
    <source>
        <dbReference type="PROSITE-ProRule" id="PRU00703"/>
    </source>
</evidence>
<feature type="domain" description="CBS" evidence="9">
    <location>
        <begin position="208"/>
        <end position="265"/>
    </location>
</feature>
<dbReference type="SUPFAM" id="SSF54631">
    <property type="entry name" value="CBS-domain pair"/>
    <property type="match status" value="1"/>
</dbReference>
<dbReference type="CDD" id="cd04590">
    <property type="entry name" value="CBS_pair_CorC_HlyC_assoc"/>
    <property type="match status" value="1"/>
</dbReference>
<evidence type="ECO:0000256" key="4">
    <source>
        <dbReference type="ARBA" id="ARBA00022737"/>
    </source>
</evidence>
<keyword evidence="6 8" id="KW-0472">Membrane</keyword>
<dbReference type="InterPro" id="IPR000644">
    <property type="entry name" value="CBS_dom"/>
</dbReference>
<evidence type="ECO:0000256" key="3">
    <source>
        <dbReference type="ARBA" id="ARBA00022692"/>
    </source>
</evidence>
<evidence type="ECO:0000259" key="9">
    <source>
        <dbReference type="PROSITE" id="PS51371"/>
    </source>
</evidence>
<evidence type="ECO:0000256" key="2">
    <source>
        <dbReference type="ARBA" id="ARBA00022475"/>
    </source>
</evidence>
<dbReference type="InterPro" id="IPR002550">
    <property type="entry name" value="CNNM"/>
</dbReference>
<evidence type="ECO:0000259" key="10">
    <source>
        <dbReference type="PROSITE" id="PS51846"/>
    </source>
</evidence>
<dbReference type="Pfam" id="PF01595">
    <property type="entry name" value="CNNM"/>
    <property type="match status" value="1"/>
</dbReference>
<proteinExistence type="predicted"/>
<evidence type="ECO:0000256" key="6">
    <source>
        <dbReference type="ARBA" id="ARBA00023136"/>
    </source>
</evidence>
<dbReference type="Gene3D" id="3.10.580.10">
    <property type="entry name" value="CBS-domain"/>
    <property type="match status" value="1"/>
</dbReference>
<keyword evidence="7" id="KW-0129">CBS domain</keyword>
<reference evidence="11 12" key="1">
    <citation type="submission" date="2016-03" db="EMBL/GenBank/DDBJ databases">
        <authorList>
            <person name="Ploux O."/>
        </authorList>
    </citation>
    <scope>NUCLEOTIDE SEQUENCE [LARGE SCALE GENOMIC DNA]</scope>
    <source>
        <strain evidence="11 12">R0</strain>
    </source>
</reference>
<dbReference type="PROSITE" id="PS51371">
    <property type="entry name" value="CBS"/>
    <property type="match status" value="1"/>
</dbReference>
<keyword evidence="4" id="KW-0677">Repeat</keyword>
<evidence type="ECO:0000313" key="12">
    <source>
        <dbReference type="Proteomes" id="UP000075320"/>
    </source>
</evidence>
<keyword evidence="5 8" id="KW-1133">Transmembrane helix</keyword>
<comment type="caution">
    <text evidence="11">The sequence shown here is derived from an EMBL/GenBank/DDBJ whole genome shotgun (WGS) entry which is preliminary data.</text>
</comment>
<evidence type="ECO:0000256" key="1">
    <source>
        <dbReference type="ARBA" id="ARBA00004651"/>
    </source>
</evidence>
<sequence>MTELLVVLICLFINMLLSGSEMAFVTVSKTQLKRLAPKQRSARLLMQLKSNPERTLSVIQIGITLVGAIAAAVGGAGAEEAFGPYLIRNFGLSEATAEGVAIAMVVLPISYLNVVVGELVPKTIALRNPLTVALVAAQGLYIAEKILSPAVTVLEKSTNILVKLLSFGSIKDATAHGNDIAIDDLPHQTKQYVVNLVSADKKVARDIMIPWEEAIFIRKGDTADDVETIITNSRHTRLPVLDENDVVGMINTKEFLAARRYGATEWESLVRPILKFKSFEPVFKILLKMQEQKSHIAVIYDRLNYVGLCSMEDIFEEIIGDIFDEDDDGLIKKILAAKGRRRP</sequence>
<dbReference type="OrthoDB" id="20246at2"/>
<dbReference type="RefSeq" id="WP_061835608.1">
    <property type="nucleotide sequence ID" value="NZ_LUKE01000003.1"/>
</dbReference>
<evidence type="ECO:0000256" key="5">
    <source>
        <dbReference type="ARBA" id="ARBA00022989"/>
    </source>
</evidence>
<dbReference type="GO" id="GO:0005886">
    <property type="term" value="C:plasma membrane"/>
    <property type="evidence" value="ECO:0007669"/>
    <property type="project" value="UniProtKB-SubCell"/>
</dbReference>
<protein>
    <submittedName>
        <fullName evidence="11">Hemolysin</fullName>
    </submittedName>
</protein>
<organism evidence="11 12">
    <name type="scientific">Bdellovibrio bacteriovorus</name>
    <dbReference type="NCBI Taxonomy" id="959"/>
    <lineage>
        <taxon>Bacteria</taxon>
        <taxon>Pseudomonadati</taxon>
        <taxon>Bdellovibrionota</taxon>
        <taxon>Bdellovibrionia</taxon>
        <taxon>Bdellovibrionales</taxon>
        <taxon>Pseudobdellovibrionaceae</taxon>
        <taxon>Bdellovibrio</taxon>
    </lineage>
</organism>
<name>A0A150WJ54_BDEBC</name>
<dbReference type="InterPro" id="IPR051676">
    <property type="entry name" value="UPF0053_domain"/>
</dbReference>
<feature type="domain" description="CNNM transmembrane" evidence="10">
    <location>
        <begin position="1"/>
        <end position="186"/>
    </location>
</feature>
<dbReference type="PROSITE" id="PS51846">
    <property type="entry name" value="CNNM"/>
    <property type="match status" value="1"/>
</dbReference>
<dbReference type="Proteomes" id="UP000075320">
    <property type="component" value="Unassembled WGS sequence"/>
</dbReference>
<dbReference type="Pfam" id="PF00571">
    <property type="entry name" value="CBS"/>
    <property type="match status" value="2"/>
</dbReference>
<dbReference type="InterPro" id="IPR046342">
    <property type="entry name" value="CBS_dom_sf"/>
</dbReference>
<keyword evidence="12" id="KW-1185">Reference proteome</keyword>
<dbReference type="InterPro" id="IPR044751">
    <property type="entry name" value="Ion_transp-like_CBS"/>
</dbReference>
<dbReference type="AlphaFoldDB" id="A0A150WJ54"/>
<evidence type="ECO:0000313" key="11">
    <source>
        <dbReference type="EMBL" id="KYG63714.1"/>
    </source>
</evidence>
<comment type="subcellular location">
    <subcellularLocation>
        <location evidence="1">Cell membrane</location>
        <topology evidence="1">Multi-pass membrane protein</topology>
    </subcellularLocation>
</comment>